<proteinExistence type="predicted"/>
<comment type="caution">
    <text evidence="1">The sequence shown here is derived from an EMBL/GenBank/DDBJ whole genome shotgun (WGS) entry which is preliminary data.</text>
</comment>
<evidence type="ECO:0000313" key="1">
    <source>
        <dbReference type="EMBL" id="TDN87474.1"/>
    </source>
</evidence>
<dbReference type="OrthoDB" id="9154408at2"/>
<protein>
    <recommendedName>
        <fullName evidence="3">Response regulatory domain-containing protein</fullName>
    </recommendedName>
</protein>
<sequence>MTKTVLLARPHPFIVSEMKPFLEDGGYVAAKLENMADLATQAKNSAGVVISLAISSAIGVSAFEVLSQLRKDAPRTPVLFAAMLDFDSSKSNLTRLAEQAGMQATILGVAAGNESASALGKPDTFFYISKDDLADPARRAIAKRMIQRHFR</sequence>
<accession>A0A4R6G1T5</accession>
<evidence type="ECO:0008006" key="3">
    <source>
        <dbReference type="Google" id="ProtNLM"/>
    </source>
</evidence>
<dbReference type="RefSeq" id="WP_112992670.1">
    <property type="nucleotide sequence ID" value="NZ_PTLZ01000003.1"/>
</dbReference>
<reference evidence="1 2" key="1">
    <citation type="submission" date="2019-03" db="EMBL/GenBank/DDBJ databases">
        <title>Genomic Encyclopedia of Type Strains, Phase IV (KMG-IV): sequencing the most valuable type-strain genomes for metagenomic binning, comparative biology and taxonomic classification.</title>
        <authorList>
            <person name="Goeker M."/>
        </authorList>
    </citation>
    <scope>NUCLEOTIDE SEQUENCE [LARGE SCALE GENOMIC DNA]</scope>
    <source>
        <strain evidence="1 2">DSM 18555</strain>
    </source>
</reference>
<organism evidence="1 2">
    <name type="scientific">Herminiimonas fonticola</name>
    <dbReference type="NCBI Taxonomy" id="303380"/>
    <lineage>
        <taxon>Bacteria</taxon>
        <taxon>Pseudomonadati</taxon>
        <taxon>Pseudomonadota</taxon>
        <taxon>Betaproteobacteria</taxon>
        <taxon>Burkholderiales</taxon>
        <taxon>Oxalobacteraceae</taxon>
        <taxon>Herminiimonas</taxon>
    </lineage>
</organism>
<keyword evidence="2" id="KW-1185">Reference proteome</keyword>
<dbReference type="Proteomes" id="UP000294737">
    <property type="component" value="Unassembled WGS sequence"/>
</dbReference>
<evidence type="ECO:0000313" key="2">
    <source>
        <dbReference type="Proteomes" id="UP000294737"/>
    </source>
</evidence>
<gene>
    <name evidence="1" type="ORF">EV677_2995</name>
</gene>
<dbReference type="AlphaFoldDB" id="A0A4R6G1T5"/>
<name>A0A4R6G1T5_9BURK</name>
<dbReference type="EMBL" id="SNWF01000010">
    <property type="protein sequence ID" value="TDN87474.1"/>
    <property type="molecule type" value="Genomic_DNA"/>
</dbReference>